<reference evidence="1 2" key="1">
    <citation type="submission" date="2019-02" db="EMBL/GenBank/DDBJ databases">
        <title>Pedobacter sp. nov., a novel speices isolated from soil of pinguins habitat in Antarcitica.</title>
        <authorList>
            <person name="He R.-H."/>
        </authorList>
    </citation>
    <scope>NUCLEOTIDE SEQUENCE [LARGE SCALE GENOMIC DNA]</scope>
    <source>
        <strain evidence="1 2">E01020</strain>
    </source>
</reference>
<dbReference type="EMBL" id="SJCY01000004">
    <property type="protein sequence ID" value="TDG36314.1"/>
    <property type="molecule type" value="Genomic_DNA"/>
</dbReference>
<name>A0A4R5MKV4_9SPHI</name>
<keyword evidence="2" id="KW-1185">Reference proteome</keyword>
<gene>
    <name evidence="1" type="ORF">EZJ43_07240</name>
</gene>
<sequence length="227" mass="25565">MKAKFQITIAEPCNQNWDKMEKRTGENFCAACNKNVIDFSTHSNAEIIAVLNNRKNEICGRLSKSQLNQINYQLLLVPKNNVWMKYLGVLAIGVGLFNPTVMASPIKRPVELHQSVAPFKINDNKPLIIKSISGYVVDENKQPLVGVRVVIQNTKLFALTDKTGRYYIKLNAGFNAKNNLLSIESLRFGGTMQLNTTQEKQNDFVAERSESMIMGKMIMVKQPVKSL</sequence>
<accession>A0A4R5MKV4</accession>
<dbReference type="Pfam" id="PF13715">
    <property type="entry name" value="CarbopepD_reg_2"/>
    <property type="match status" value="1"/>
</dbReference>
<dbReference type="OrthoDB" id="7432683at2"/>
<dbReference type="Gene3D" id="2.60.40.1120">
    <property type="entry name" value="Carboxypeptidase-like, regulatory domain"/>
    <property type="match status" value="1"/>
</dbReference>
<dbReference type="SUPFAM" id="SSF49464">
    <property type="entry name" value="Carboxypeptidase regulatory domain-like"/>
    <property type="match status" value="1"/>
</dbReference>
<comment type="caution">
    <text evidence="1">The sequence shown here is derived from an EMBL/GenBank/DDBJ whole genome shotgun (WGS) entry which is preliminary data.</text>
</comment>
<dbReference type="GO" id="GO:0004180">
    <property type="term" value="F:carboxypeptidase activity"/>
    <property type="evidence" value="ECO:0007669"/>
    <property type="project" value="UniProtKB-KW"/>
</dbReference>
<evidence type="ECO:0000313" key="1">
    <source>
        <dbReference type="EMBL" id="TDG36314.1"/>
    </source>
</evidence>
<dbReference type="RefSeq" id="WP_133262044.1">
    <property type="nucleotide sequence ID" value="NZ_SJCY01000004.1"/>
</dbReference>
<proteinExistence type="predicted"/>
<keyword evidence="1" id="KW-0645">Protease</keyword>
<evidence type="ECO:0000313" key="2">
    <source>
        <dbReference type="Proteomes" id="UP000295668"/>
    </source>
</evidence>
<keyword evidence="1" id="KW-0378">Hydrolase</keyword>
<keyword evidence="1" id="KW-0121">Carboxypeptidase</keyword>
<protein>
    <submittedName>
        <fullName evidence="1">Carboxypeptidase regulatory-like domain-containing protein</fullName>
    </submittedName>
</protein>
<dbReference type="Proteomes" id="UP000295668">
    <property type="component" value="Unassembled WGS sequence"/>
</dbReference>
<organism evidence="1 2">
    <name type="scientific">Pedobacter changchengzhani</name>
    <dbReference type="NCBI Taxonomy" id="2529274"/>
    <lineage>
        <taxon>Bacteria</taxon>
        <taxon>Pseudomonadati</taxon>
        <taxon>Bacteroidota</taxon>
        <taxon>Sphingobacteriia</taxon>
        <taxon>Sphingobacteriales</taxon>
        <taxon>Sphingobacteriaceae</taxon>
        <taxon>Pedobacter</taxon>
    </lineage>
</organism>
<dbReference type="AlphaFoldDB" id="A0A4R5MKV4"/>
<dbReference type="InterPro" id="IPR008969">
    <property type="entry name" value="CarboxyPept-like_regulatory"/>
</dbReference>